<evidence type="ECO:0000313" key="1">
    <source>
        <dbReference type="EMBL" id="MFB9819871.1"/>
    </source>
</evidence>
<accession>A0ABV5XYQ6</accession>
<gene>
    <name evidence="1" type="ORF">ACFFP1_10190</name>
</gene>
<dbReference type="RefSeq" id="WP_234754887.1">
    <property type="nucleotide sequence ID" value="NZ_BAAAWN010000001.1"/>
</dbReference>
<dbReference type="Proteomes" id="UP001589702">
    <property type="component" value="Unassembled WGS sequence"/>
</dbReference>
<evidence type="ECO:0000313" key="2">
    <source>
        <dbReference type="Proteomes" id="UP001589702"/>
    </source>
</evidence>
<comment type="caution">
    <text evidence="1">The sequence shown here is derived from an EMBL/GenBank/DDBJ whole genome shotgun (WGS) entry which is preliminary data.</text>
</comment>
<keyword evidence="2" id="KW-1185">Reference proteome</keyword>
<proteinExistence type="predicted"/>
<reference evidence="1 2" key="1">
    <citation type="submission" date="2024-09" db="EMBL/GenBank/DDBJ databases">
        <authorList>
            <person name="Sun Q."/>
            <person name="Mori K."/>
        </authorList>
    </citation>
    <scope>NUCLEOTIDE SEQUENCE [LARGE SCALE GENOMIC DNA]</scope>
    <source>
        <strain evidence="1 2">JCM 1334</strain>
    </source>
</reference>
<organism evidence="1 2">
    <name type="scientific">Arthrobacter ramosus</name>
    <dbReference type="NCBI Taxonomy" id="1672"/>
    <lineage>
        <taxon>Bacteria</taxon>
        <taxon>Bacillati</taxon>
        <taxon>Actinomycetota</taxon>
        <taxon>Actinomycetes</taxon>
        <taxon>Micrococcales</taxon>
        <taxon>Micrococcaceae</taxon>
        <taxon>Arthrobacter</taxon>
    </lineage>
</organism>
<evidence type="ECO:0008006" key="3">
    <source>
        <dbReference type="Google" id="ProtNLM"/>
    </source>
</evidence>
<protein>
    <recommendedName>
        <fullName evidence="3">Transcriptional regulator, AbiEi antitoxin, Type IV TA system</fullName>
    </recommendedName>
</protein>
<name>A0ABV5XYQ6_ARTRM</name>
<sequence>MDSNSMDIPPQLIVSAERLALTGSTAVIHRPFRAGRLVRLRRGYYVKTSTWVEATPAQRFEWSAAAVGLAFDQPVFCGESAAVVLGVPTLRPPEFVDLATSSERITGRRPATFVVHGNSALAEKARNAGNHPMRYVLRRDAQAVVSGHFSCTSPVQTAMDVMCTSSFSRALVVADGIARMLWEQGLLGQGACLIEHPGIALTLDGIVADATKHRAVRIASLANTKAESVGESFSRAVIELLGFEQPLQQHTIVDSGQFVARTDFWWPEELIAGEFDGKQKYADEDMRGDWSAEEVVYREKLREDSIRALGFTVVRWNWADLEQPGRLRQKLLRAGLRPRSRPRL</sequence>
<dbReference type="EMBL" id="JBHMBC010000015">
    <property type="protein sequence ID" value="MFB9819871.1"/>
    <property type="molecule type" value="Genomic_DNA"/>
</dbReference>